<keyword evidence="1" id="KW-0732">Signal</keyword>
<organism evidence="3 4">
    <name type="scientific">Tsukamurella paurometabola</name>
    <name type="common">Corynebacterium paurometabolum</name>
    <dbReference type="NCBI Taxonomy" id="2061"/>
    <lineage>
        <taxon>Bacteria</taxon>
        <taxon>Bacillati</taxon>
        <taxon>Actinomycetota</taxon>
        <taxon>Actinomycetes</taxon>
        <taxon>Mycobacteriales</taxon>
        <taxon>Tsukamurellaceae</taxon>
        <taxon>Tsukamurella</taxon>
    </lineage>
</organism>
<dbReference type="Pfam" id="PF08310">
    <property type="entry name" value="LGFP"/>
    <property type="match status" value="2"/>
</dbReference>
<evidence type="ECO:0000313" key="4">
    <source>
        <dbReference type="Proteomes" id="UP000271626"/>
    </source>
</evidence>
<reference evidence="2 5" key="2">
    <citation type="submission" date="2021-04" db="EMBL/GenBank/DDBJ databases">
        <title>Whole genome sequence analysis of a thiophenic sulfur metabolizing bacteria.</title>
        <authorList>
            <person name="Akhtar N."/>
            <person name="Akram J."/>
            <person name="Aslam A."/>
        </authorList>
    </citation>
    <scope>NUCLEOTIDE SEQUENCE [LARGE SCALE GENOMIC DNA]</scope>
    <source>
        <strain evidence="2 5">3OW</strain>
    </source>
</reference>
<evidence type="ECO:0000313" key="5">
    <source>
        <dbReference type="Proteomes" id="UP000676853"/>
    </source>
</evidence>
<dbReference type="RefSeq" id="WP_126197293.1">
    <property type="nucleotide sequence ID" value="NZ_CP085954.1"/>
</dbReference>
<reference evidence="3 4" key="1">
    <citation type="submission" date="2018-12" db="EMBL/GenBank/DDBJ databases">
        <authorList>
            <consortium name="Pathogen Informatics"/>
        </authorList>
    </citation>
    <scope>NUCLEOTIDE SEQUENCE [LARGE SCALE GENOMIC DNA]</scope>
    <source>
        <strain evidence="3 4">NCTC10741</strain>
    </source>
</reference>
<evidence type="ECO:0000313" key="3">
    <source>
        <dbReference type="EMBL" id="VDR40284.1"/>
    </source>
</evidence>
<sequence>MRIARTTLTTFVAVAAAALVAAAPAMADPAAPAVPAVPVSPAAPAAAPAPAAPAAAPAAPAAAAAPAAPATPAASTPLVSTANAVPASAQPALTELAKIPGVQQILATGQLPTTDVATLVKMFGSDPNAQKLIGQLLAGQAAATAPAADATPDEPLKFAVTGAIKDTFTKDGGQKKYGQPLGVEKDVAGGSKVQEFTNGTIYWNPKVNGGKAAGVTGAIRDLYLKQGGPTGKLGFPLMSELSVGGPTAGSVAGAYNDFQNGSIVWSPENGAHVVSGKIKDQWVKGGGAFGVGYPKGDAKPGPGGVLTQEFTKGGVLKG</sequence>
<dbReference type="InterPro" id="IPR013207">
    <property type="entry name" value="LGFP"/>
</dbReference>
<dbReference type="OrthoDB" id="4379975at2"/>
<keyword evidence="5" id="KW-1185">Reference proteome</keyword>
<accession>A0A3P8K678</accession>
<evidence type="ECO:0000313" key="2">
    <source>
        <dbReference type="EMBL" id="MBS4100024.1"/>
    </source>
</evidence>
<feature type="signal peptide" evidence="1">
    <location>
        <begin position="1"/>
        <end position="27"/>
    </location>
</feature>
<dbReference type="AlphaFoldDB" id="A0A3P8K678"/>
<dbReference type="EMBL" id="LR131273">
    <property type="protein sequence ID" value="VDR40284.1"/>
    <property type="molecule type" value="Genomic_DNA"/>
</dbReference>
<name>A0A3P8K678_TSUPA</name>
<feature type="chain" id="PRO_5018152428" evidence="1">
    <location>
        <begin position="28"/>
        <end position="318"/>
    </location>
</feature>
<dbReference type="EMBL" id="JAGXOE010000003">
    <property type="protein sequence ID" value="MBS4100024.1"/>
    <property type="molecule type" value="Genomic_DNA"/>
</dbReference>
<gene>
    <name evidence="2" type="ORF">KFZ73_02110</name>
    <name evidence="3" type="ORF">NCTC10741_03440</name>
</gene>
<proteinExistence type="predicted"/>
<dbReference type="Proteomes" id="UP000271626">
    <property type="component" value="Chromosome"/>
</dbReference>
<evidence type="ECO:0000256" key="1">
    <source>
        <dbReference type="SAM" id="SignalP"/>
    </source>
</evidence>
<protein>
    <submittedName>
        <fullName evidence="3">LGFP repeat</fullName>
    </submittedName>
</protein>
<dbReference type="Proteomes" id="UP000676853">
    <property type="component" value="Unassembled WGS sequence"/>
</dbReference>